<dbReference type="PANTHER" id="PTHR45655">
    <property type="entry name" value="GUANYLATE CYCLASE SOLUBLE SUBUNIT BETA-2"/>
    <property type="match status" value="1"/>
</dbReference>
<dbReference type="AlphaFoldDB" id="A0A6J8AFU7"/>
<dbReference type="InterPro" id="IPR011545">
    <property type="entry name" value="DEAD/DEAH_box_helicase_dom"/>
</dbReference>
<dbReference type="GO" id="GO:0003676">
    <property type="term" value="F:nucleic acid binding"/>
    <property type="evidence" value="ECO:0007669"/>
    <property type="project" value="InterPro"/>
</dbReference>
<dbReference type="SMART" id="SM00487">
    <property type="entry name" value="DEXDc"/>
    <property type="match status" value="1"/>
</dbReference>
<dbReference type="EMBL" id="CACVKT020001359">
    <property type="protein sequence ID" value="CAC5367376.1"/>
    <property type="molecule type" value="Genomic_DNA"/>
</dbReference>
<organism evidence="2 3">
    <name type="scientific">Mytilus coruscus</name>
    <name type="common">Sea mussel</name>
    <dbReference type="NCBI Taxonomy" id="42192"/>
    <lineage>
        <taxon>Eukaryota</taxon>
        <taxon>Metazoa</taxon>
        <taxon>Spiralia</taxon>
        <taxon>Lophotrochozoa</taxon>
        <taxon>Mollusca</taxon>
        <taxon>Bivalvia</taxon>
        <taxon>Autobranchia</taxon>
        <taxon>Pteriomorphia</taxon>
        <taxon>Mytilida</taxon>
        <taxon>Mytiloidea</taxon>
        <taxon>Mytilidae</taxon>
        <taxon>Mytilinae</taxon>
        <taxon>Mytilus</taxon>
    </lineage>
</organism>
<dbReference type="InterPro" id="IPR038158">
    <property type="entry name" value="H-NOX_domain_sf"/>
</dbReference>
<dbReference type="InterPro" id="IPR011644">
    <property type="entry name" value="Heme_NO-bd"/>
</dbReference>
<dbReference type="GO" id="GO:0008074">
    <property type="term" value="C:guanylate cyclase complex, soluble"/>
    <property type="evidence" value="ECO:0007669"/>
    <property type="project" value="TreeGrafter"/>
</dbReference>
<name>A0A6J8AFU7_MYTCO</name>
<feature type="domain" description="Helicase ATP-binding" evidence="1">
    <location>
        <begin position="336"/>
        <end position="489"/>
    </location>
</feature>
<proteinExistence type="predicted"/>
<evidence type="ECO:0000313" key="2">
    <source>
        <dbReference type="EMBL" id="CAC5367376.1"/>
    </source>
</evidence>
<dbReference type="PANTHER" id="PTHR45655:SF13">
    <property type="entry name" value="SOLUBLE GUANYLATE CYCLASE GCY-32-RELATED"/>
    <property type="match status" value="1"/>
</dbReference>
<keyword evidence="2" id="KW-0456">Lyase</keyword>
<dbReference type="GO" id="GO:0005524">
    <property type="term" value="F:ATP binding"/>
    <property type="evidence" value="ECO:0007669"/>
    <property type="project" value="InterPro"/>
</dbReference>
<dbReference type="GO" id="GO:0019934">
    <property type="term" value="P:cGMP-mediated signaling"/>
    <property type="evidence" value="ECO:0007669"/>
    <property type="project" value="TreeGrafter"/>
</dbReference>
<dbReference type="GO" id="GO:0020037">
    <property type="term" value="F:heme binding"/>
    <property type="evidence" value="ECO:0007669"/>
    <property type="project" value="InterPro"/>
</dbReference>
<gene>
    <name evidence="2" type="ORF">MCOR_7306</name>
</gene>
<sequence>MHRHFGTSDEIYVYGTSKLTVSYTYAYGQIHLPIKDMVLDKFGGKAWKEILIVSGLDDETDFLVFQSYPDDKTFALLRAVSSVSDFSGVVALTGMPYDTVLEEFGDYFVQYCFRHGYDQLLRTLGKDFISFIQNLDTLHSYLARTYTQLRFPSFRCERRNADSVNLHYLTERTGLHPLVIGLAKAVARDIYHHTAEMEVESISTHESDTGSEREHVVFIVQFKDVSENEKVVVKYDKQPFTSVLSVSHICTALPYHIVFDENLQIKQYGNMISKLLQTNLPPNTYMTSLFSIMHPPMKFLVENILMFSNSVFYLSLKKTDRTDNPLILREKQLDSVKSILENKDCFIVLPTGYGKSRIYFHLPELFEMTTTKKSSILVISPLQALMLDQMKKLQDMGITATVVGECQKDKGLWRRSLTSGNFNTAVKAVIIDEAHCITEWGAEFRQEYSMLDELRSIFPEKTPFVALTGTATKEMKFEIMKKTQHGARQD</sequence>
<dbReference type="SUPFAM" id="SSF111126">
    <property type="entry name" value="Ligand-binding domain in the NO signalling and Golgi transport"/>
    <property type="match status" value="1"/>
</dbReference>
<dbReference type="InterPro" id="IPR014001">
    <property type="entry name" value="Helicase_ATP-bd"/>
</dbReference>
<dbReference type="OrthoDB" id="6127067at2759"/>
<dbReference type="EC" id="4.6.1.2" evidence="2"/>
<dbReference type="Gene3D" id="3.90.1520.10">
    <property type="entry name" value="H-NOX domain"/>
    <property type="match status" value="1"/>
</dbReference>
<evidence type="ECO:0000313" key="3">
    <source>
        <dbReference type="Proteomes" id="UP000507470"/>
    </source>
</evidence>
<accession>A0A6J8AFU7</accession>
<dbReference type="Gene3D" id="3.40.50.300">
    <property type="entry name" value="P-loop containing nucleotide triphosphate hydrolases"/>
    <property type="match status" value="2"/>
</dbReference>
<dbReference type="PROSITE" id="PS51192">
    <property type="entry name" value="HELICASE_ATP_BIND_1"/>
    <property type="match status" value="1"/>
</dbReference>
<dbReference type="InterPro" id="IPR024096">
    <property type="entry name" value="NO_sig/Golgi_transp_ligand-bd"/>
</dbReference>
<reference evidence="2 3" key="1">
    <citation type="submission" date="2020-06" db="EMBL/GenBank/DDBJ databases">
        <authorList>
            <person name="Li R."/>
            <person name="Bekaert M."/>
        </authorList>
    </citation>
    <scope>NUCLEOTIDE SEQUENCE [LARGE SCALE GENOMIC DNA]</scope>
    <source>
        <strain evidence="3">wild</strain>
    </source>
</reference>
<keyword evidence="3" id="KW-1185">Reference proteome</keyword>
<dbReference type="Pfam" id="PF00270">
    <property type="entry name" value="DEAD"/>
    <property type="match status" value="1"/>
</dbReference>
<dbReference type="GO" id="GO:0004383">
    <property type="term" value="F:guanylate cyclase activity"/>
    <property type="evidence" value="ECO:0007669"/>
    <property type="project" value="UniProtKB-EC"/>
</dbReference>
<dbReference type="Proteomes" id="UP000507470">
    <property type="component" value="Unassembled WGS sequence"/>
</dbReference>
<evidence type="ECO:0000259" key="1">
    <source>
        <dbReference type="PROSITE" id="PS51192"/>
    </source>
</evidence>
<protein>
    <submittedName>
        <fullName evidence="2">GUCY1B</fullName>
        <ecNumber evidence="2">4.6.1.2</ecNumber>
    </submittedName>
</protein>
<dbReference type="InterPro" id="IPR027417">
    <property type="entry name" value="P-loop_NTPase"/>
</dbReference>
<dbReference type="GO" id="GO:0070482">
    <property type="term" value="P:response to oxygen levels"/>
    <property type="evidence" value="ECO:0007669"/>
    <property type="project" value="TreeGrafter"/>
</dbReference>
<dbReference type="Pfam" id="PF07700">
    <property type="entry name" value="HNOB"/>
    <property type="match status" value="1"/>
</dbReference>
<dbReference type="SUPFAM" id="SSF52540">
    <property type="entry name" value="P-loop containing nucleoside triphosphate hydrolases"/>
    <property type="match status" value="1"/>
</dbReference>